<dbReference type="PANTHER" id="PTHR21301:SF10">
    <property type="entry name" value="REVERSE TRANSCRIPTASE DOMAIN-CONTAINING PROTEIN"/>
    <property type="match status" value="1"/>
</dbReference>
<dbReference type="Pfam" id="PF26215">
    <property type="entry name" value="HTH_animal"/>
    <property type="match status" value="1"/>
</dbReference>
<feature type="compositionally biased region" description="Polar residues" evidence="1">
    <location>
        <begin position="32"/>
        <end position="57"/>
    </location>
</feature>
<feature type="domain" description="Reverse transcriptase" evidence="3">
    <location>
        <begin position="185"/>
        <end position="438"/>
    </location>
</feature>
<proteinExistence type="predicted"/>
<sequence length="724" mass="83386">MIQFCGDLEAFFRRLRLKEYFQHTQQQDKAEQATTSQHNTSQPTGEQQPPSQQNTDHQLPPKKCYTKRDSTWTPPDGRNTTLDLYIDCFRHRIQTDVTRKHHRLQQNLNHAERRAIDNLRNNPDIIIKEADKGGAVVIMNKTDYIQEAHRQLSNTAFYIKLDSDPTQEYKKELNKIVKELPPHIQEQILTNTPSEPRPGTFYLLPKIHKPGNPGRPIISGIGTITVGVSGYMDTVLKPYAISAPSYVRDTTDFLRKIQSLNNLPNNTILATMDVESLYTNIPHNDGLQAIRNTISDKTTADFATKLCQFVLTHNNFKFGDDLFLQISGTAMGTRMAPQYANIFMADLEQRFLNSYPLKPLLYLRYIDDIFIIWTHGQQTLDTFHQKFNDFHPTINLTMNQSMQEIHFLDTTIKIQDGRIDTTLYRKPTDRQTYLHASSYHPKHTKQSIVYSQALRYSRICSNSTDRDSHLRDLQQTFLELKYPADEVRQQINRARLIPRENLLQDRPKKENNRTPLVITYSSQVKTVQRIIRDLQPLLDNDSSLSQALGGRPFIAYRQPPNLKQLLTHNNTTTRLNTDTGTRACNKPRCQLCCHIHPDNTITGPNNITHTISGLFNCSSSNIVYAIKCQQCPSALYIEQTGQTLRQRINGHKSDIKNHKTEKPVGEHFNLPGHSIQDLKVAVLLQRNFRNRLEREAAELELITKLKTTERPGLNKDIGFLSHYT</sequence>
<dbReference type="InterPro" id="IPR058912">
    <property type="entry name" value="HTH_animal"/>
</dbReference>
<dbReference type="PROSITE" id="PS50164">
    <property type="entry name" value="GIY_YIG"/>
    <property type="match status" value="1"/>
</dbReference>
<feature type="domain" description="GIY-YIG" evidence="2">
    <location>
        <begin position="619"/>
        <end position="715"/>
    </location>
</feature>
<dbReference type="OMA" id="RICNNDS"/>
<dbReference type="InterPro" id="IPR000305">
    <property type="entry name" value="GIY-YIG_endonuc"/>
</dbReference>
<dbReference type="PANTHER" id="PTHR21301">
    <property type="entry name" value="REVERSE TRANSCRIPTASE"/>
    <property type="match status" value="1"/>
</dbReference>
<evidence type="ECO:0008006" key="6">
    <source>
        <dbReference type="Google" id="ProtNLM"/>
    </source>
</evidence>
<dbReference type="Pfam" id="PF00078">
    <property type="entry name" value="RVT_1"/>
    <property type="match status" value="1"/>
</dbReference>
<keyword evidence="5" id="KW-1185">Reference proteome</keyword>
<organism evidence="4 5">
    <name type="scientific">Podarcis muralis</name>
    <name type="common">Wall lizard</name>
    <name type="synonym">Lacerta muralis</name>
    <dbReference type="NCBI Taxonomy" id="64176"/>
    <lineage>
        <taxon>Eukaryota</taxon>
        <taxon>Metazoa</taxon>
        <taxon>Chordata</taxon>
        <taxon>Craniata</taxon>
        <taxon>Vertebrata</taxon>
        <taxon>Euteleostomi</taxon>
        <taxon>Lepidosauria</taxon>
        <taxon>Squamata</taxon>
        <taxon>Bifurcata</taxon>
        <taxon>Unidentata</taxon>
        <taxon>Episquamata</taxon>
        <taxon>Laterata</taxon>
        <taxon>Lacertibaenia</taxon>
        <taxon>Lacertidae</taxon>
        <taxon>Podarcis</taxon>
    </lineage>
</organism>
<evidence type="ECO:0000313" key="5">
    <source>
        <dbReference type="Proteomes" id="UP000472272"/>
    </source>
</evidence>
<evidence type="ECO:0000256" key="1">
    <source>
        <dbReference type="SAM" id="MobiDB-lite"/>
    </source>
</evidence>
<dbReference type="CDD" id="cd10442">
    <property type="entry name" value="GIY-YIG_PLEs"/>
    <property type="match status" value="1"/>
</dbReference>
<dbReference type="Ensembl" id="ENSPMRT00000005977.1">
    <property type="protein sequence ID" value="ENSPMRP00000005617.1"/>
    <property type="gene ID" value="ENSPMRG00000003825.1"/>
</dbReference>
<accession>A0A670I2G0</accession>
<dbReference type="Proteomes" id="UP000472272">
    <property type="component" value="Chromosome 4"/>
</dbReference>
<reference evidence="4" key="3">
    <citation type="submission" date="2025-09" db="UniProtKB">
        <authorList>
            <consortium name="Ensembl"/>
        </authorList>
    </citation>
    <scope>IDENTIFICATION</scope>
</reference>
<dbReference type="InterPro" id="IPR043502">
    <property type="entry name" value="DNA/RNA_pol_sf"/>
</dbReference>
<dbReference type="PROSITE" id="PS50878">
    <property type="entry name" value="RT_POL"/>
    <property type="match status" value="1"/>
</dbReference>
<evidence type="ECO:0000259" key="3">
    <source>
        <dbReference type="PROSITE" id="PS50878"/>
    </source>
</evidence>
<evidence type="ECO:0000259" key="2">
    <source>
        <dbReference type="PROSITE" id="PS50164"/>
    </source>
</evidence>
<protein>
    <recommendedName>
        <fullName evidence="6">Reverse transcriptase domain-containing protein</fullName>
    </recommendedName>
</protein>
<evidence type="ECO:0000313" key="4">
    <source>
        <dbReference type="Ensembl" id="ENSPMRP00000005617.1"/>
    </source>
</evidence>
<dbReference type="AlphaFoldDB" id="A0A670I2G0"/>
<name>A0A670I2G0_PODMU</name>
<reference evidence="4 5" key="1">
    <citation type="journal article" date="2019" name="Proc. Natl. Acad. Sci. U.S.A.">
        <title>Regulatory changes in pterin and carotenoid genes underlie balanced color polymorphisms in the wall lizard.</title>
        <authorList>
            <person name="Andrade P."/>
            <person name="Pinho C."/>
            <person name="Perez I de Lanuza G."/>
            <person name="Afonso S."/>
            <person name="Brejcha J."/>
            <person name="Rubin C.J."/>
            <person name="Wallerman O."/>
            <person name="Pereira P."/>
            <person name="Sabatino S.J."/>
            <person name="Bellati A."/>
            <person name="Pellitteri-Rosa D."/>
            <person name="Bosakova Z."/>
            <person name="Bunikis I."/>
            <person name="Carretero M.A."/>
            <person name="Feiner N."/>
            <person name="Marsik P."/>
            <person name="Pauperio F."/>
            <person name="Salvi D."/>
            <person name="Soler L."/>
            <person name="While G.M."/>
            <person name="Uller T."/>
            <person name="Font E."/>
            <person name="Andersson L."/>
            <person name="Carneiro M."/>
        </authorList>
    </citation>
    <scope>NUCLEOTIDE SEQUENCE</scope>
</reference>
<reference evidence="4" key="2">
    <citation type="submission" date="2025-08" db="UniProtKB">
        <authorList>
            <consortium name="Ensembl"/>
        </authorList>
    </citation>
    <scope>IDENTIFICATION</scope>
</reference>
<dbReference type="GeneTree" id="ENSGT00840000129931"/>
<dbReference type="SUPFAM" id="SSF56672">
    <property type="entry name" value="DNA/RNA polymerases"/>
    <property type="match status" value="1"/>
</dbReference>
<dbReference type="InterPro" id="IPR000477">
    <property type="entry name" value="RT_dom"/>
</dbReference>
<feature type="region of interest" description="Disordered" evidence="1">
    <location>
        <begin position="26"/>
        <end position="73"/>
    </location>
</feature>